<proteinExistence type="predicted"/>
<comment type="caution">
    <text evidence="1">The sequence shown here is derived from an EMBL/GenBank/DDBJ whole genome shotgun (WGS) entry which is preliminary data.</text>
</comment>
<dbReference type="InterPro" id="IPR021508">
    <property type="entry name" value="Gp17-like"/>
</dbReference>
<reference evidence="1" key="1">
    <citation type="submission" date="2023-06" db="EMBL/GenBank/DDBJ databases">
        <authorList>
            <person name="Jiang Y."/>
            <person name="Liu Q."/>
        </authorList>
    </citation>
    <scope>NUCLEOTIDE SEQUENCE</scope>
    <source>
        <strain evidence="1">CGMCC 1.12090</strain>
    </source>
</reference>
<dbReference type="Pfam" id="PF11367">
    <property type="entry name" value="Tail_completion_gp17"/>
    <property type="match status" value="1"/>
</dbReference>
<protein>
    <submittedName>
        <fullName evidence="1">DUF3168 domain-containing protein</fullName>
    </submittedName>
</protein>
<accession>A0ABT8SDP5</accession>
<evidence type="ECO:0000313" key="1">
    <source>
        <dbReference type="EMBL" id="MDO1537042.1"/>
    </source>
</evidence>
<dbReference type="Proteomes" id="UP001169027">
    <property type="component" value="Unassembled WGS sequence"/>
</dbReference>
<gene>
    <name evidence="1" type="ORF">Q2T77_32725</name>
</gene>
<name>A0ABT8SDP5_9BURK</name>
<organism evidence="1 2">
    <name type="scientific">Variovorax ginsengisoli</name>
    <dbReference type="NCBI Taxonomy" id="363844"/>
    <lineage>
        <taxon>Bacteria</taxon>
        <taxon>Pseudomonadati</taxon>
        <taxon>Pseudomonadota</taxon>
        <taxon>Betaproteobacteria</taxon>
        <taxon>Burkholderiales</taxon>
        <taxon>Comamonadaceae</taxon>
        <taxon>Variovorax</taxon>
    </lineage>
</organism>
<dbReference type="RefSeq" id="WP_301815296.1">
    <property type="nucleotide sequence ID" value="NZ_JAUJZH010000034.1"/>
</dbReference>
<sequence>MSLLEPLVAGAVYPVSAPDDVAKPYLTVTQVGGRTVAYLERALVSKKHGRFQINWWARSKGEVVALAAQIESAILLSPLFQAEALDAPNDIDGSLVDLFGMQQDFGIWSDR</sequence>
<keyword evidence="2" id="KW-1185">Reference proteome</keyword>
<evidence type="ECO:0000313" key="2">
    <source>
        <dbReference type="Proteomes" id="UP001169027"/>
    </source>
</evidence>
<dbReference type="EMBL" id="JAUKVY010000034">
    <property type="protein sequence ID" value="MDO1537042.1"/>
    <property type="molecule type" value="Genomic_DNA"/>
</dbReference>